<name>A0ABR9KLN3_9ACTN</name>
<gene>
    <name evidence="1" type="ORF">H4W81_005707</name>
</gene>
<evidence type="ECO:0000313" key="2">
    <source>
        <dbReference type="Proteomes" id="UP000661607"/>
    </source>
</evidence>
<dbReference type="Proteomes" id="UP000661607">
    <property type="component" value="Unassembled WGS sequence"/>
</dbReference>
<comment type="caution">
    <text evidence="1">The sequence shown here is derived from an EMBL/GenBank/DDBJ whole genome shotgun (WGS) entry which is preliminary data.</text>
</comment>
<dbReference type="RefSeq" id="WP_192777588.1">
    <property type="nucleotide sequence ID" value="NZ_BAAASY010000004.1"/>
</dbReference>
<reference evidence="1 2" key="1">
    <citation type="submission" date="2020-10" db="EMBL/GenBank/DDBJ databases">
        <title>Sequencing the genomes of 1000 actinobacteria strains.</title>
        <authorList>
            <person name="Klenk H.-P."/>
        </authorList>
    </citation>
    <scope>NUCLEOTIDE SEQUENCE [LARGE SCALE GENOMIC DNA]</scope>
    <source>
        <strain evidence="1 2">DSM 43748</strain>
    </source>
</reference>
<protein>
    <submittedName>
        <fullName evidence="1">Nucleic acid-binding protein</fullName>
    </submittedName>
</protein>
<dbReference type="EMBL" id="JADBEF010000001">
    <property type="protein sequence ID" value="MBE1562928.1"/>
    <property type="molecule type" value="Genomic_DNA"/>
</dbReference>
<accession>A0ABR9KLN3</accession>
<dbReference type="InterPro" id="IPR029060">
    <property type="entry name" value="PIN-like_dom_sf"/>
</dbReference>
<keyword evidence="2" id="KW-1185">Reference proteome</keyword>
<proteinExistence type="predicted"/>
<sequence length="143" mass="15572">MDTDLMERFVLDSGALIQLERGNGKMIELLAQVIEGTIVVTIPRTVLAEVWRGGPRQARLAALLKLADAEPANRVVIDELTRQRAKEIGKKIGSCGHDDIVDVNVALCGRNPSSGQVDRTIVTADKADLIRVDPELRHAISVI</sequence>
<evidence type="ECO:0000313" key="1">
    <source>
        <dbReference type="EMBL" id="MBE1562928.1"/>
    </source>
</evidence>
<dbReference type="Gene3D" id="3.40.50.1010">
    <property type="entry name" value="5'-nuclease"/>
    <property type="match status" value="1"/>
</dbReference>
<dbReference type="SUPFAM" id="SSF88723">
    <property type="entry name" value="PIN domain-like"/>
    <property type="match status" value="1"/>
</dbReference>
<organism evidence="1 2">
    <name type="scientific">Nonomuraea africana</name>
    <dbReference type="NCBI Taxonomy" id="46171"/>
    <lineage>
        <taxon>Bacteria</taxon>
        <taxon>Bacillati</taxon>
        <taxon>Actinomycetota</taxon>
        <taxon>Actinomycetes</taxon>
        <taxon>Streptosporangiales</taxon>
        <taxon>Streptosporangiaceae</taxon>
        <taxon>Nonomuraea</taxon>
    </lineage>
</organism>